<sequence>MNCSVSGDLRVHEMVDMPNYVIGVMLPQRMSVKSGAGRMDVLPVLGGAARCMMKARAGSEGAAAGEVYWGVQGG</sequence>
<evidence type="ECO:0000313" key="2">
    <source>
        <dbReference type="Proteomes" id="UP000015241"/>
    </source>
</evidence>
<proteinExistence type="predicted"/>
<dbReference type="EMBL" id="KE504208">
    <property type="protein sequence ID" value="EPS95409.1"/>
    <property type="molecule type" value="Genomic_DNA"/>
</dbReference>
<reference evidence="1 2" key="1">
    <citation type="journal article" date="2012" name="Science">
        <title>The Paleozoic origin of enzymatic lignin decomposition reconstructed from 31 fungal genomes.</title>
        <authorList>
            <person name="Floudas D."/>
            <person name="Binder M."/>
            <person name="Riley R."/>
            <person name="Barry K."/>
            <person name="Blanchette R.A."/>
            <person name="Henrissat B."/>
            <person name="Martinez A.T."/>
            <person name="Otillar R."/>
            <person name="Spatafora J.W."/>
            <person name="Yadav J.S."/>
            <person name="Aerts A."/>
            <person name="Benoit I."/>
            <person name="Boyd A."/>
            <person name="Carlson A."/>
            <person name="Copeland A."/>
            <person name="Coutinho P.M."/>
            <person name="de Vries R.P."/>
            <person name="Ferreira P."/>
            <person name="Findley K."/>
            <person name="Foster B."/>
            <person name="Gaskell J."/>
            <person name="Glotzer D."/>
            <person name="Gorecki P."/>
            <person name="Heitman J."/>
            <person name="Hesse C."/>
            <person name="Hori C."/>
            <person name="Igarashi K."/>
            <person name="Jurgens J.A."/>
            <person name="Kallen N."/>
            <person name="Kersten P."/>
            <person name="Kohler A."/>
            <person name="Kuees U."/>
            <person name="Kumar T.K.A."/>
            <person name="Kuo A."/>
            <person name="LaButti K."/>
            <person name="Larrondo L.F."/>
            <person name="Lindquist E."/>
            <person name="Ling A."/>
            <person name="Lombard V."/>
            <person name="Lucas S."/>
            <person name="Lundell T."/>
            <person name="Martin R."/>
            <person name="McLaughlin D.J."/>
            <person name="Morgenstern I."/>
            <person name="Morin E."/>
            <person name="Murat C."/>
            <person name="Nagy L.G."/>
            <person name="Nolan M."/>
            <person name="Ohm R.A."/>
            <person name="Patyshakuliyeva A."/>
            <person name="Rokas A."/>
            <person name="Ruiz-Duenas F.J."/>
            <person name="Sabat G."/>
            <person name="Salamov A."/>
            <person name="Samejima M."/>
            <person name="Schmutz J."/>
            <person name="Slot J.C."/>
            <person name="St John F."/>
            <person name="Stenlid J."/>
            <person name="Sun H."/>
            <person name="Sun S."/>
            <person name="Syed K."/>
            <person name="Tsang A."/>
            <person name="Wiebenga A."/>
            <person name="Young D."/>
            <person name="Pisabarro A."/>
            <person name="Eastwood D.C."/>
            <person name="Martin F."/>
            <person name="Cullen D."/>
            <person name="Grigoriev I.V."/>
            <person name="Hibbett D.S."/>
        </authorList>
    </citation>
    <scope>NUCLEOTIDE SEQUENCE</scope>
    <source>
        <strain evidence="2">FP-58527</strain>
    </source>
</reference>
<dbReference type="HOGENOM" id="CLU_2687869_0_0_1"/>
<organism evidence="1 2">
    <name type="scientific">Fomitopsis schrenkii</name>
    <name type="common">Brown rot fungus</name>
    <dbReference type="NCBI Taxonomy" id="2126942"/>
    <lineage>
        <taxon>Eukaryota</taxon>
        <taxon>Fungi</taxon>
        <taxon>Dikarya</taxon>
        <taxon>Basidiomycota</taxon>
        <taxon>Agaricomycotina</taxon>
        <taxon>Agaricomycetes</taxon>
        <taxon>Polyporales</taxon>
        <taxon>Fomitopsis</taxon>
    </lineage>
</organism>
<keyword evidence="2" id="KW-1185">Reference proteome</keyword>
<dbReference type="AlphaFoldDB" id="S8F9V3"/>
<dbReference type="Proteomes" id="UP000015241">
    <property type="component" value="Unassembled WGS sequence"/>
</dbReference>
<gene>
    <name evidence="1" type="ORF">FOMPIDRAFT_93411</name>
</gene>
<protein>
    <submittedName>
        <fullName evidence="1">Uncharacterized protein</fullName>
    </submittedName>
</protein>
<evidence type="ECO:0000313" key="1">
    <source>
        <dbReference type="EMBL" id="EPS95409.1"/>
    </source>
</evidence>
<name>S8F9V3_FOMSC</name>
<dbReference type="InParanoid" id="S8F9V3"/>
<accession>S8F9V3</accession>